<feature type="domain" description="Peptidase M16 C-terminal" evidence="15">
    <location>
        <begin position="374"/>
        <end position="552"/>
    </location>
</feature>
<dbReference type="AlphaFoldDB" id="A0A835GP68"/>
<evidence type="ECO:0000313" key="18">
    <source>
        <dbReference type="EMBL" id="KAF9419593.1"/>
    </source>
</evidence>
<evidence type="ECO:0000256" key="4">
    <source>
        <dbReference type="ARBA" id="ARBA00022801"/>
    </source>
</evidence>
<keyword evidence="3" id="KW-0479">Metal-binding</keyword>
<dbReference type="Pfam" id="PF16187">
    <property type="entry name" value="Peptidase_M16_M"/>
    <property type="match status" value="1"/>
</dbReference>
<evidence type="ECO:0000256" key="8">
    <source>
        <dbReference type="ARBA" id="ARBA00066874"/>
    </source>
</evidence>
<dbReference type="GO" id="GO:0046872">
    <property type="term" value="F:metal ion binding"/>
    <property type="evidence" value="ECO:0007669"/>
    <property type="project" value="UniProtKB-KW"/>
</dbReference>
<reference evidence="18" key="1">
    <citation type="submission" date="2020-08" db="EMBL/GenBank/DDBJ databases">
        <title>Spodoptera exigua strain:BAW_Kor-Di-RS1 Genome sequencing and assembly.</title>
        <authorList>
            <person name="Kim J."/>
            <person name="Nam H.Y."/>
            <person name="Kwon M."/>
            <person name="Choi J.H."/>
            <person name="Cho S.R."/>
            <person name="Kim G.-H."/>
        </authorList>
    </citation>
    <scope>NUCLEOTIDE SEQUENCE</scope>
    <source>
        <strain evidence="18">BAW_Kor-Di-RS1</strain>
        <tissue evidence="18">Whole-body</tissue>
    </source>
</reference>
<dbReference type="PROSITE" id="PS00143">
    <property type="entry name" value="INSULINASE"/>
    <property type="match status" value="1"/>
</dbReference>
<dbReference type="InterPro" id="IPR032632">
    <property type="entry name" value="Peptidase_M16_M"/>
</dbReference>
<dbReference type="GO" id="GO:0004222">
    <property type="term" value="F:metalloendopeptidase activity"/>
    <property type="evidence" value="ECO:0007669"/>
    <property type="project" value="UniProtKB-EC"/>
</dbReference>
<gene>
    <name evidence="18" type="ORF">HW555_003871</name>
</gene>
<evidence type="ECO:0000256" key="13">
    <source>
        <dbReference type="SAM" id="MobiDB-lite"/>
    </source>
</evidence>
<evidence type="ECO:0000256" key="12">
    <source>
        <dbReference type="RuleBase" id="RU004447"/>
    </source>
</evidence>
<evidence type="ECO:0000259" key="16">
    <source>
        <dbReference type="Pfam" id="PF16187"/>
    </source>
</evidence>
<dbReference type="FunFam" id="3.30.830.10:FF:000005">
    <property type="entry name" value="nardilysin isoform X1"/>
    <property type="match status" value="1"/>
</dbReference>
<feature type="region of interest" description="Disordered" evidence="13">
    <location>
        <begin position="1103"/>
        <end position="1132"/>
    </location>
</feature>
<dbReference type="PANTHER" id="PTHR43690">
    <property type="entry name" value="NARDILYSIN"/>
    <property type="match status" value="1"/>
</dbReference>
<evidence type="ECO:0000259" key="14">
    <source>
        <dbReference type="Pfam" id="PF00675"/>
    </source>
</evidence>
<feature type="domain" description="Peptidase M16 middle/third" evidence="16">
    <location>
        <begin position="558"/>
        <end position="841"/>
    </location>
</feature>
<dbReference type="InterPro" id="IPR054734">
    <property type="entry name" value="PqqF-like_C_4"/>
</dbReference>
<dbReference type="FunFam" id="3.30.830.10:FF:000003">
    <property type="entry name" value="Insulin-degrading enzyme"/>
    <property type="match status" value="1"/>
</dbReference>
<dbReference type="GO" id="GO:0005739">
    <property type="term" value="C:mitochondrion"/>
    <property type="evidence" value="ECO:0007669"/>
    <property type="project" value="TreeGrafter"/>
</dbReference>
<dbReference type="EMBL" id="JACKWZ010000041">
    <property type="protein sequence ID" value="KAF9419593.1"/>
    <property type="molecule type" value="Genomic_DNA"/>
</dbReference>
<comment type="similarity">
    <text evidence="1 12">Belongs to the peptidase M16 family.</text>
</comment>
<dbReference type="Gene3D" id="3.30.830.10">
    <property type="entry name" value="Metalloenzyme, LuxS/M16 peptidase-like"/>
    <property type="match status" value="4"/>
</dbReference>
<dbReference type="InterPro" id="IPR011249">
    <property type="entry name" value="Metalloenz_LuxS/M16"/>
</dbReference>
<evidence type="ECO:0000256" key="7">
    <source>
        <dbReference type="ARBA" id="ARBA00052248"/>
    </source>
</evidence>
<dbReference type="EC" id="3.4.24.56" evidence="8"/>
<comment type="caution">
    <text evidence="18">The sequence shown here is derived from an EMBL/GenBank/DDBJ whole genome shotgun (WGS) entry which is preliminary data.</text>
</comment>
<keyword evidence="4" id="KW-0378">Hydrolase</keyword>
<feature type="domain" description="Peptidase M16 N-terminal" evidence="14">
    <location>
        <begin position="216"/>
        <end position="353"/>
    </location>
</feature>
<accession>A0A835GP68</accession>
<keyword evidence="6" id="KW-0482">Metalloprotease</keyword>
<evidence type="ECO:0000256" key="1">
    <source>
        <dbReference type="ARBA" id="ARBA00007261"/>
    </source>
</evidence>
<evidence type="ECO:0000256" key="3">
    <source>
        <dbReference type="ARBA" id="ARBA00022723"/>
    </source>
</evidence>
<dbReference type="GO" id="GO:0043171">
    <property type="term" value="P:peptide catabolic process"/>
    <property type="evidence" value="ECO:0007669"/>
    <property type="project" value="TreeGrafter"/>
</dbReference>
<evidence type="ECO:0000256" key="9">
    <source>
        <dbReference type="ARBA" id="ARBA00070422"/>
    </source>
</evidence>
<evidence type="ECO:0000256" key="10">
    <source>
        <dbReference type="ARBA" id="ARBA00074992"/>
    </source>
</evidence>
<evidence type="ECO:0000259" key="15">
    <source>
        <dbReference type="Pfam" id="PF05193"/>
    </source>
</evidence>
<evidence type="ECO:0000256" key="11">
    <source>
        <dbReference type="ARBA" id="ARBA00080349"/>
    </source>
</evidence>
<evidence type="ECO:0000313" key="19">
    <source>
        <dbReference type="Proteomes" id="UP000648187"/>
    </source>
</evidence>
<dbReference type="FunFam" id="3.30.830.10:FF:000004">
    <property type="entry name" value="Putative insulin-degrading enzyme"/>
    <property type="match status" value="1"/>
</dbReference>
<evidence type="ECO:0000256" key="6">
    <source>
        <dbReference type="ARBA" id="ARBA00023049"/>
    </source>
</evidence>
<name>A0A835GP68_SPOEX</name>
<dbReference type="GO" id="GO:0005829">
    <property type="term" value="C:cytosol"/>
    <property type="evidence" value="ECO:0007669"/>
    <property type="project" value="TreeGrafter"/>
</dbReference>
<keyword evidence="19" id="KW-1185">Reference proteome</keyword>
<dbReference type="Pfam" id="PF22456">
    <property type="entry name" value="PqqF-like_C_4"/>
    <property type="match status" value="1"/>
</dbReference>
<feature type="non-terminal residue" evidence="18">
    <location>
        <position position="1167"/>
    </location>
</feature>
<organism evidence="18 19">
    <name type="scientific">Spodoptera exigua</name>
    <name type="common">Beet armyworm</name>
    <name type="synonym">Noctua fulgens</name>
    <dbReference type="NCBI Taxonomy" id="7107"/>
    <lineage>
        <taxon>Eukaryota</taxon>
        <taxon>Metazoa</taxon>
        <taxon>Ecdysozoa</taxon>
        <taxon>Arthropoda</taxon>
        <taxon>Hexapoda</taxon>
        <taxon>Insecta</taxon>
        <taxon>Pterygota</taxon>
        <taxon>Neoptera</taxon>
        <taxon>Endopterygota</taxon>
        <taxon>Lepidoptera</taxon>
        <taxon>Glossata</taxon>
        <taxon>Ditrysia</taxon>
        <taxon>Noctuoidea</taxon>
        <taxon>Noctuidae</taxon>
        <taxon>Amphipyrinae</taxon>
        <taxon>Spodoptera</taxon>
    </lineage>
</organism>
<feature type="domain" description="Coenzyme PQQ synthesis protein F-like C-terminal lobe" evidence="17">
    <location>
        <begin position="946"/>
        <end position="1044"/>
    </location>
</feature>
<feature type="region of interest" description="Disordered" evidence="13">
    <location>
        <begin position="146"/>
        <end position="192"/>
    </location>
</feature>
<dbReference type="Pfam" id="PF00675">
    <property type="entry name" value="Peptidase_M16"/>
    <property type="match status" value="1"/>
</dbReference>
<dbReference type="PANTHER" id="PTHR43690:SF18">
    <property type="entry name" value="INSULIN-DEGRADING ENZYME-RELATED"/>
    <property type="match status" value="1"/>
</dbReference>
<keyword evidence="2" id="KW-0645">Protease</keyword>
<evidence type="ECO:0000256" key="5">
    <source>
        <dbReference type="ARBA" id="ARBA00022833"/>
    </source>
</evidence>
<dbReference type="InterPro" id="IPR001431">
    <property type="entry name" value="Pept_M16_Zn_BS"/>
</dbReference>
<feature type="compositionally biased region" description="Low complexity" evidence="13">
    <location>
        <begin position="167"/>
        <end position="178"/>
    </location>
</feature>
<sequence length="1167" mass="132156">HLLDHFQRFLPIKAGEVDDRGHDGVAPLYTITFCLLQTHWYSKSTPLLRTRPSPSPALACIRTFKAVCFTSIDCEDLRGIISDDIIIWNPIASGALQFVALSKALITFETNSSVLVFKLAPRRIIWLGIQYFSPLLHRPTTNRYGGSKKNFSNMSSQYSPKEAAAHGSPPGSPGLQSSGPGGGPTNPGVLKRYDNIVKSPEDKRSYRGLVLSNRLRVMLVSDLSTDKSAAALDVNVGYLSDPEELPGLAHFCEHMLFLGTKKYPEENEYNKFLAEHGGSSNASTSSDHTTYYFDVLPEHLHKALDIFAQFFISPLFTESATGRELSAVHSEHEKNTSSDTWRLDQLNKSTASPTHPFHKETLETIPKSKGIDVRKELLKFHEKWYSANIMTLVVMGKESLDDLEAIVVPLFSEVQDTSVTPPSWPEHPFPPELRRKRAYCLPVKDLRSLSIDFPIPDTRKHYKSGPGHYLSHLLGHEGPGSLLSALKERGWCNSLVGGTRIGARGFGFFGVQVDLTEDGVSHIDDIIKLVFQYISMLKAEGPQRWVWEEQRDLMALEFRFKDAMEPRGLVTGHVHLLQEFPMEDVLCAYYVMTDWKPELIEELLCLLTPENVRVGIVAKVFGDKCTMTEPWYGTKYLQEDIEDAKIQEWKSVQPTKELHLPPPNEFIPSRLSLETGEDSTADSIAPAVIKDTPLMRLWFKKDNEFHLPKAVMTFDLVSPLAYADPLSCNLTSVWVLLLRDSLQQFAYAAELAGLRWSIGNAKYGISVTIDGYDDKQSVLLDKIVDHMINFTADPKRFHIMKENHIRAIRNFEAEQPYQHAVYQQALCLADVVWTRCQLLEAADDMTPDMLNDFASRLIRKLHIEGFMYGNLSRERALHIAESMEKKLPKDGTPLCAQQLLLHREIEIEKGAWHLRETTNSVHKSSCASLYYACGVRQCRTNVTLELLAHTLAEPCFNMLRTKEQLGYIVFSGLRRSNGVQGFRVIVQSDRHPEYLEERIENFLQGSLEYLQNMSDVEFSKHRAALAAQKLEKPKRMSSRASLMWSEITAQVYNFDRPRVEVEQLNTITKEELIQFYKRHIAADSPERQKLSVYIVSTAEGGAGHGVDYTKESEENDNPPACGTDDDDEKPKKPTRIVDLVDFKCRRPLYPHPSPFINIPRKGSQCKL</sequence>
<dbReference type="Proteomes" id="UP000648187">
    <property type="component" value="Unassembled WGS sequence"/>
</dbReference>
<comment type="catalytic activity">
    <reaction evidence="7">
        <text>Degradation of insulin, glucagon and other polypeptides. No action on proteins.</text>
        <dbReference type="EC" id="3.4.24.56"/>
    </reaction>
</comment>
<dbReference type="GO" id="GO:0051603">
    <property type="term" value="P:proteolysis involved in protein catabolic process"/>
    <property type="evidence" value="ECO:0007669"/>
    <property type="project" value="TreeGrafter"/>
</dbReference>
<dbReference type="InterPro" id="IPR011765">
    <property type="entry name" value="Pept_M16_N"/>
</dbReference>
<feature type="compositionally biased region" description="Polar residues" evidence="13">
    <location>
        <begin position="146"/>
        <end position="159"/>
    </location>
</feature>
<keyword evidence="5" id="KW-0862">Zinc</keyword>
<proteinExistence type="inferred from homology"/>
<dbReference type="InterPro" id="IPR050626">
    <property type="entry name" value="Peptidase_M16"/>
</dbReference>
<dbReference type="Pfam" id="PF05193">
    <property type="entry name" value="Peptidase_M16_C"/>
    <property type="match status" value="1"/>
</dbReference>
<protein>
    <recommendedName>
        <fullName evidence="9">Insulin-degrading enzyme</fullName>
        <ecNumber evidence="8">3.4.24.56</ecNumber>
    </recommendedName>
    <alternativeName>
        <fullName evidence="11">Insulin protease</fullName>
    </alternativeName>
    <alternativeName>
        <fullName evidence="10">Insulysin</fullName>
    </alternativeName>
</protein>
<dbReference type="InterPro" id="IPR007863">
    <property type="entry name" value="Peptidase_M16_C"/>
</dbReference>
<dbReference type="SUPFAM" id="SSF63411">
    <property type="entry name" value="LuxS/MPP-like metallohydrolase"/>
    <property type="match status" value="4"/>
</dbReference>
<evidence type="ECO:0000259" key="17">
    <source>
        <dbReference type="Pfam" id="PF22456"/>
    </source>
</evidence>
<evidence type="ECO:0000256" key="2">
    <source>
        <dbReference type="ARBA" id="ARBA00022670"/>
    </source>
</evidence>